<keyword evidence="6" id="KW-0812">Transmembrane</keyword>
<dbReference type="Pfam" id="PF05658">
    <property type="entry name" value="YadA_head"/>
    <property type="match status" value="2"/>
</dbReference>
<keyword evidence="7" id="KW-0732">Signal</keyword>
<dbReference type="GO" id="GO:0009279">
    <property type="term" value="C:cell outer membrane"/>
    <property type="evidence" value="ECO:0007669"/>
    <property type="project" value="UniProtKB-SubCell"/>
</dbReference>
<evidence type="ECO:0000256" key="10">
    <source>
        <dbReference type="ARBA" id="ARBA00023237"/>
    </source>
</evidence>
<evidence type="ECO:0000256" key="4">
    <source>
        <dbReference type="ARBA" id="ARBA00022448"/>
    </source>
</evidence>
<protein>
    <submittedName>
        <fullName evidence="14">Hemagglutinin domain protein</fullName>
    </submittedName>
</protein>
<dbReference type="InterPro" id="IPR011049">
    <property type="entry name" value="Serralysin-like_metalloprot_C"/>
</dbReference>
<evidence type="ECO:0000256" key="6">
    <source>
        <dbReference type="ARBA" id="ARBA00022692"/>
    </source>
</evidence>
<reference evidence="14 15" key="1">
    <citation type="journal article" date="2005" name="BMC Genomics">
        <title>Bacterial genome adaptation to niches: divergence of the potential virulence genes in three Burkholderia species of different survival strategies.</title>
        <authorList>
            <person name="Kim H.S."/>
            <person name="Schell M.A."/>
            <person name="Yu Y."/>
            <person name="Ulrich R.L."/>
            <person name="Sarria S.H."/>
            <person name="Nierman W.C."/>
            <person name="DeShazer D."/>
        </authorList>
    </citation>
    <scope>NUCLEOTIDE SEQUENCE [LARGE SCALE GENOMIC DNA]</scope>
    <source>
        <strain evidence="15">ATCC 700388 / DSM 13276 / CCUG 48851 / CIP 106301 / E264</strain>
    </source>
</reference>
<comment type="subcellular location">
    <subcellularLocation>
        <location evidence="2">Cell outer membrane</location>
    </subcellularLocation>
    <subcellularLocation>
        <location evidence="1">Cell surface</location>
    </subcellularLocation>
</comment>
<dbReference type="Gene3D" id="3.30.1300.30">
    <property type="entry name" value="GSPII I/J protein-like"/>
    <property type="match status" value="1"/>
</dbReference>
<evidence type="ECO:0000256" key="5">
    <source>
        <dbReference type="ARBA" id="ARBA00022452"/>
    </source>
</evidence>
<name>Q2T6X4_BURTA</name>
<evidence type="ECO:0000256" key="7">
    <source>
        <dbReference type="ARBA" id="ARBA00022729"/>
    </source>
</evidence>
<feature type="domain" description="Trimeric autotransporter adhesin YadA-like stalk" evidence="13">
    <location>
        <begin position="405"/>
        <end position="432"/>
    </location>
</feature>
<comment type="similarity">
    <text evidence="3">Belongs to the autotransporter-2 (AT-2) (TC 1.B.40) family.</text>
</comment>
<gene>
    <name evidence="14" type="ordered locus">BTH_II0878</name>
</gene>
<evidence type="ECO:0000256" key="2">
    <source>
        <dbReference type="ARBA" id="ARBA00004442"/>
    </source>
</evidence>
<accession>Q2T6X4</accession>
<feature type="domain" description="Trimeric autotransporter adhesin YadA-like head" evidence="12">
    <location>
        <begin position="347"/>
        <end position="373"/>
    </location>
</feature>
<dbReference type="InterPro" id="IPR005594">
    <property type="entry name" value="YadA_C"/>
</dbReference>
<dbReference type="Pfam" id="PF03895">
    <property type="entry name" value="YadA_anchor"/>
    <property type="match status" value="1"/>
</dbReference>
<feature type="domain" description="Trimeric autotransporter adhesin YadA-like head" evidence="12">
    <location>
        <begin position="375"/>
        <end position="399"/>
    </location>
</feature>
<keyword evidence="10" id="KW-0998">Cell outer membrane</keyword>
<evidence type="ECO:0000256" key="9">
    <source>
        <dbReference type="ARBA" id="ARBA00023136"/>
    </source>
</evidence>
<feature type="domain" description="Trimeric autotransporter adhesin YadA-like C-terminal membrane anchor" evidence="11">
    <location>
        <begin position="467"/>
        <end position="524"/>
    </location>
</feature>
<evidence type="ECO:0000259" key="11">
    <source>
        <dbReference type="Pfam" id="PF03895"/>
    </source>
</evidence>
<keyword evidence="5" id="KW-1134">Transmembrane beta strand</keyword>
<dbReference type="SUPFAM" id="SSF101967">
    <property type="entry name" value="Adhesin YadA, collagen-binding domain"/>
    <property type="match status" value="1"/>
</dbReference>
<proteinExistence type="inferred from homology"/>
<dbReference type="Pfam" id="PF05662">
    <property type="entry name" value="YadA_stalk"/>
    <property type="match status" value="1"/>
</dbReference>
<keyword evidence="4" id="KW-0813">Transport</keyword>
<dbReference type="InterPro" id="IPR008640">
    <property type="entry name" value="Adhesin_Head_dom"/>
</dbReference>
<evidence type="ECO:0000256" key="3">
    <source>
        <dbReference type="ARBA" id="ARBA00005848"/>
    </source>
</evidence>
<dbReference type="GO" id="GO:0015031">
    <property type="term" value="P:protein transport"/>
    <property type="evidence" value="ECO:0007669"/>
    <property type="project" value="UniProtKB-KW"/>
</dbReference>
<dbReference type="GO" id="GO:0009986">
    <property type="term" value="C:cell surface"/>
    <property type="evidence" value="ECO:0007669"/>
    <property type="project" value="UniProtKB-SubCell"/>
</dbReference>
<evidence type="ECO:0000313" key="14">
    <source>
        <dbReference type="EMBL" id="ABC35678.1"/>
    </source>
</evidence>
<organism evidence="14 15">
    <name type="scientific">Burkholderia thailandensis (strain ATCC 700388 / DSM 13276 / CCUG 48851 / CIP 106301 / E264)</name>
    <dbReference type="NCBI Taxonomy" id="271848"/>
    <lineage>
        <taxon>Bacteria</taxon>
        <taxon>Pseudomonadati</taxon>
        <taxon>Pseudomonadota</taxon>
        <taxon>Betaproteobacteria</taxon>
        <taxon>Burkholderiales</taxon>
        <taxon>Burkholderiaceae</taxon>
        <taxon>Burkholderia</taxon>
        <taxon>pseudomallei group</taxon>
    </lineage>
</organism>
<evidence type="ECO:0000259" key="12">
    <source>
        <dbReference type="Pfam" id="PF05658"/>
    </source>
</evidence>
<dbReference type="Proteomes" id="UP000001930">
    <property type="component" value="Chromosome II"/>
</dbReference>
<keyword evidence="9" id="KW-0472">Membrane</keyword>
<dbReference type="SUPFAM" id="SSF54523">
    <property type="entry name" value="Pili subunits"/>
    <property type="match status" value="1"/>
</dbReference>
<evidence type="ECO:0000313" key="15">
    <source>
        <dbReference type="Proteomes" id="UP000001930"/>
    </source>
</evidence>
<dbReference type="KEGG" id="bte:BTH_II0878"/>
<dbReference type="Gene3D" id="2.150.10.10">
    <property type="entry name" value="Serralysin-like metalloprotease, C-terminal"/>
    <property type="match status" value="1"/>
</dbReference>
<dbReference type="InterPro" id="IPR008635">
    <property type="entry name" value="Coiled_stalk_dom"/>
</dbReference>
<dbReference type="EMBL" id="CP000085">
    <property type="protein sequence ID" value="ABC35678.1"/>
    <property type="molecule type" value="Genomic_DNA"/>
</dbReference>
<dbReference type="AlphaFoldDB" id="Q2T6X4"/>
<sequence length="525" mass="55056">MRAPTERLRQRWRRSFGRSFRSAIISSSRHSGVGETTDIGRFECIDLIEVGLRASAGNPSKQDRAGDCARGVRGDGERWRAGACDACEAAAARAEASGILPIQSRPFGERIDGARVMRRRADRSAAGGREREAVARQSIFFEVIGMKVMGRRRKPVGRLAVFGLRHDRTGACSPTMRSADVARMAGMPRGVRSLVAGVVVSVLAGLSHATSVTGDLSANAGENTFDGRGAPFAGSLSNSTDHSDIESIWNWENYWTPFTFGTPSERSRAASIAEWLDRSDGGTSGEWDSRSSIPESESDALEWFHYWPRHEDASSLVGASRSGVAAGTGGGVQASSDSARFARPPCAAGDGATALGRNARATGARAIALGTDAAATGVDSVALGAGSVAARDNVVSVGQAGRERRIVHVAPGTEGTDAVNRNQLDSALKAATLHADHRFANLQRQIDATARSAYSGIAAVTALSMIPDVDSGRTLAIGIGLGSYKGCHAMALGGTAWLARNLKVRTGIGMGAEGKTIGVGASWQH</sequence>
<evidence type="ECO:0000259" key="13">
    <source>
        <dbReference type="Pfam" id="PF05662"/>
    </source>
</evidence>
<keyword evidence="8" id="KW-0653">Protein transport</keyword>
<keyword evidence="15" id="KW-1185">Reference proteome</keyword>
<evidence type="ECO:0000256" key="1">
    <source>
        <dbReference type="ARBA" id="ARBA00004241"/>
    </source>
</evidence>
<dbReference type="InterPro" id="IPR045584">
    <property type="entry name" value="Pilin-like"/>
</dbReference>
<evidence type="ECO:0000256" key="8">
    <source>
        <dbReference type="ARBA" id="ARBA00022927"/>
    </source>
</evidence>
<dbReference type="HOGENOM" id="CLU_039266_0_0_4"/>